<keyword evidence="2" id="KW-1133">Transmembrane helix</keyword>
<evidence type="ECO:0000259" key="3">
    <source>
        <dbReference type="Pfam" id="PF24883"/>
    </source>
</evidence>
<comment type="caution">
    <text evidence="4">The sequence shown here is derived from an EMBL/GenBank/DDBJ whole genome shotgun (WGS) entry which is preliminary data.</text>
</comment>
<dbReference type="PANTHER" id="PTHR10039">
    <property type="entry name" value="AMELOGENIN"/>
    <property type="match status" value="1"/>
</dbReference>
<dbReference type="Proteomes" id="UP000284842">
    <property type="component" value="Unassembled WGS sequence"/>
</dbReference>
<feature type="transmembrane region" description="Helical" evidence="2">
    <location>
        <begin position="431"/>
        <end position="456"/>
    </location>
</feature>
<evidence type="ECO:0000313" key="5">
    <source>
        <dbReference type="Proteomes" id="UP000284842"/>
    </source>
</evidence>
<evidence type="ECO:0000256" key="2">
    <source>
        <dbReference type="SAM" id="Phobius"/>
    </source>
</evidence>
<dbReference type="InterPro" id="IPR056884">
    <property type="entry name" value="NPHP3-like_N"/>
</dbReference>
<gene>
    <name evidence="4" type="ORF">CVT24_006356</name>
</gene>
<keyword evidence="2" id="KW-0472">Membrane</keyword>
<dbReference type="STRING" id="181874.A0A409YE71"/>
<proteinExistence type="predicted"/>
<protein>
    <recommendedName>
        <fullName evidence="3">Nephrocystin 3-like N-terminal domain-containing protein</fullName>
    </recommendedName>
</protein>
<dbReference type="Pfam" id="PF24883">
    <property type="entry name" value="NPHP3_N"/>
    <property type="match status" value="1"/>
</dbReference>
<dbReference type="Gene3D" id="3.40.50.300">
    <property type="entry name" value="P-loop containing nucleotide triphosphate hydrolases"/>
    <property type="match status" value="1"/>
</dbReference>
<name>A0A409YE71_9AGAR</name>
<evidence type="ECO:0000256" key="1">
    <source>
        <dbReference type="ARBA" id="ARBA00022737"/>
    </source>
</evidence>
<evidence type="ECO:0000313" key="4">
    <source>
        <dbReference type="EMBL" id="PPR01303.1"/>
    </source>
</evidence>
<dbReference type="AlphaFoldDB" id="A0A409YE71"/>
<keyword evidence="5" id="KW-1185">Reference proteome</keyword>
<dbReference type="InParanoid" id="A0A409YE71"/>
<accession>A0A409YE71</accession>
<dbReference type="EMBL" id="NHTK01001258">
    <property type="protein sequence ID" value="PPR01303.1"/>
    <property type="molecule type" value="Genomic_DNA"/>
</dbReference>
<reference evidence="4 5" key="1">
    <citation type="journal article" date="2018" name="Evol. Lett.">
        <title>Horizontal gene cluster transfer increased hallucinogenic mushroom diversity.</title>
        <authorList>
            <person name="Reynolds H.T."/>
            <person name="Vijayakumar V."/>
            <person name="Gluck-Thaler E."/>
            <person name="Korotkin H.B."/>
            <person name="Matheny P.B."/>
            <person name="Slot J.C."/>
        </authorList>
    </citation>
    <scope>NUCLEOTIDE SEQUENCE [LARGE SCALE GENOMIC DNA]</scope>
    <source>
        <strain evidence="4 5">2629</strain>
    </source>
</reference>
<sequence length="594" mass="68599">MSSIVPANQTSSFTLPGSFGSRNKVFISHLSQQSVTNNVVGSNAMQLLAQHHALGASHDTIKKYAQPQCHEDTCTAILDSLYSWGTGTTSTNQNSPWRWLTGPAGSGKLTIARTLARRAEKNKNLAASFFFKLNHEVHGNEKRLITTIAYQMCRHIPGIQANIETVILNDPMIVELELEVQIHKLIMDPFATLHSETPHIRKTPILLLHLHPNEILSLIDHAKDTRKDIQLFINAKLDLIRVDPEIPVDWPGKKEKKRLMLHCSDIFVIADVVLKYIGSRIHDPRQRLKAILSQLSVPDQDNPYQTLDDMYCLVLSQIAPERWPTVQIILAAEVYEWLSDILDWPGGQRRDFVHLFGEEYSSRNVQRHLEDLSSLVMVENPDTQKIEIKMFHRSFVDFLLDEKRSKQYHIDPFKMSVIYANRTLKKHKDSFYMLFFQWFVWFYALEPLFTMLANWYCDDIRATVYSNLNNALDYWFDLLYTVAPAMKCNLEKHPLVFAIEAIGDIADEARTIMIARDYIRPLIQVSTTYLFKQYPWGPLTKKRWPRGITALDARNILLALPHFLRYVADGELRRHNKYEAIILHALWNPSSQIT</sequence>
<dbReference type="PANTHER" id="PTHR10039:SF5">
    <property type="entry name" value="NACHT DOMAIN-CONTAINING PROTEIN"/>
    <property type="match status" value="1"/>
</dbReference>
<dbReference type="OrthoDB" id="2932404at2759"/>
<dbReference type="InterPro" id="IPR027417">
    <property type="entry name" value="P-loop_NTPase"/>
</dbReference>
<keyword evidence="1" id="KW-0677">Repeat</keyword>
<organism evidence="4 5">
    <name type="scientific">Panaeolus cyanescens</name>
    <dbReference type="NCBI Taxonomy" id="181874"/>
    <lineage>
        <taxon>Eukaryota</taxon>
        <taxon>Fungi</taxon>
        <taxon>Dikarya</taxon>
        <taxon>Basidiomycota</taxon>
        <taxon>Agaricomycotina</taxon>
        <taxon>Agaricomycetes</taxon>
        <taxon>Agaricomycetidae</taxon>
        <taxon>Agaricales</taxon>
        <taxon>Agaricineae</taxon>
        <taxon>Galeropsidaceae</taxon>
        <taxon>Panaeolus</taxon>
    </lineage>
</organism>
<keyword evidence="2" id="KW-0812">Transmembrane</keyword>
<feature type="domain" description="Nephrocystin 3-like N-terminal" evidence="3">
    <location>
        <begin position="73"/>
        <end position="190"/>
    </location>
</feature>